<dbReference type="InterPro" id="IPR002035">
    <property type="entry name" value="VWF_A"/>
</dbReference>
<dbReference type="Proteomes" id="UP000662770">
    <property type="component" value="Chromosome"/>
</dbReference>
<proteinExistence type="predicted"/>
<keyword evidence="4" id="KW-1185">Reference proteome</keyword>
<dbReference type="Pfam" id="PF13519">
    <property type="entry name" value="VWA_2"/>
    <property type="match status" value="1"/>
</dbReference>
<dbReference type="EMBL" id="CP071503">
    <property type="protein sequence ID" value="QSX34144.1"/>
    <property type="molecule type" value="Genomic_DNA"/>
</dbReference>
<dbReference type="InterPro" id="IPR036465">
    <property type="entry name" value="vWFA_dom_sf"/>
</dbReference>
<dbReference type="Gene3D" id="3.40.50.410">
    <property type="entry name" value="von Willebrand factor, type A domain"/>
    <property type="match status" value="2"/>
</dbReference>
<reference evidence="3 4" key="1">
    <citation type="submission" date="2021-03" db="EMBL/GenBank/DDBJ databases">
        <title>Novel species identification of genus Shewanella.</title>
        <authorList>
            <person name="Liu G."/>
            <person name="Zhang Q."/>
        </authorList>
    </citation>
    <scope>NUCLEOTIDE SEQUENCE [LARGE SCALE GENOMIC DNA]</scope>
    <source>
        <strain evidence="3 4">FJAT-51800</strain>
    </source>
</reference>
<sequence length="837" mass="91189">MSLTILHPWGALLLLALPLIWWLGRSVSRQQRLLRCGLFALLALALMQPVLLHQTAQQVRVVVIDQSASLTAAAKQQAQQLLQQRLQQQQSSAEQLAVVQLGGEPLSQQLLQPLTPQALTYLDSQSSSLGNAIHHALSLIPAGQAARIELISDGMATDNHWSQLLAELALRQVSLDWIAIPAATAAPFIAEVQAAEVRIGQIPTLTVAIEGRSEQSLTLQAWANGELVTAQTVAAAPLNGAQRSSVSLSLPAASQAFSQLTLKLVSAQADSNAPSNTLDEREWLLAAQPAYSVLYASSDASAAAKLQQLLGDAFNVEAANLPLASDIDFSRYHTVMLDNLASEQLPELTQKRLQDAVQQGVGLVYSGADNAFASPEFAKQPIAELLPVELQQQEQQREPSVALAIVIDSSGSMKGRPMELAKQVARLAVKKLKPQDQVGIVEFYGTRQWAVPMQPVENPKEIERAIGRMQAQGGSELFPAIQEAYFGLKNSQSRYRHILLITDAAVEEENYQRLLRFIAQDQINVSAVMVGDSQGGEQRMAELANWGRGRFYAIHDEFKMVELNFHRPSSEPQPVYQTGRYTVQATDGVTLPIPLQGFAKVQAKAAAKVSYQLADNKAPVLSHWRVGAGNVTALMFSPLGSSTQNWQQWPEYGQWLGQQIAASADPFATMQLLSQRQGDELRLQLILSEPAITAPSLSWKAANASEWQAIALTQRSPNQYSALLSVANAQALQLQAQLRGQPLRAVAQASSDQVSELKVPQGFAQLLPQAVTTLNGSIYRADELLENPNRAAHTAELRPQLTATSLYPLCLLLALLLYFVEIIYRRWPTRGAGALGK</sequence>
<dbReference type="PANTHER" id="PTHR37947:SF2">
    <property type="entry name" value="VON WILLEBRAND FACTOR TYPE A"/>
    <property type="match status" value="1"/>
</dbReference>
<dbReference type="Gene3D" id="3.40.50.880">
    <property type="match status" value="1"/>
</dbReference>
<keyword evidence="1" id="KW-0472">Membrane</keyword>
<gene>
    <name evidence="3" type="ORF">JYB87_02545</name>
</gene>
<feature type="transmembrane region" description="Helical" evidence="1">
    <location>
        <begin position="6"/>
        <end position="24"/>
    </location>
</feature>
<dbReference type="PROSITE" id="PS50234">
    <property type="entry name" value="VWFA"/>
    <property type="match status" value="1"/>
</dbReference>
<name>A0ABX7QSD0_9GAMM</name>
<keyword evidence="1" id="KW-0812">Transmembrane</keyword>
<dbReference type="PANTHER" id="PTHR37947">
    <property type="entry name" value="BLL2462 PROTEIN"/>
    <property type="match status" value="1"/>
</dbReference>
<evidence type="ECO:0000256" key="1">
    <source>
        <dbReference type="SAM" id="Phobius"/>
    </source>
</evidence>
<accession>A0ABX7QSD0</accession>
<protein>
    <submittedName>
        <fullName evidence="3">VWA domain-containing protein</fullName>
    </submittedName>
</protein>
<dbReference type="RefSeq" id="WP_207355349.1">
    <property type="nucleotide sequence ID" value="NZ_CP071503.1"/>
</dbReference>
<dbReference type="SMART" id="SM00327">
    <property type="entry name" value="VWA"/>
    <property type="match status" value="2"/>
</dbReference>
<keyword evidence="1" id="KW-1133">Transmembrane helix</keyword>
<dbReference type="InterPro" id="IPR029062">
    <property type="entry name" value="Class_I_gatase-like"/>
</dbReference>
<dbReference type="SUPFAM" id="SSF52317">
    <property type="entry name" value="Class I glutamine amidotransferase-like"/>
    <property type="match status" value="1"/>
</dbReference>
<feature type="transmembrane region" description="Helical" evidence="1">
    <location>
        <begin position="806"/>
        <end position="824"/>
    </location>
</feature>
<evidence type="ECO:0000313" key="3">
    <source>
        <dbReference type="EMBL" id="QSX34144.1"/>
    </source>
</evidence>
<evidence type="ECO:0000313" key="4">
    <source>
        <dbReference type="Proteomes" id="UP000662770"/>
    </source>
</evidence>
<dbReference type="SUPFAM" id="SSF53300">
    <property type="entry name" value="vWA-like"/>
    <property type="match status" value="2"/>
</dbReference>
<feature type="transmembrane region" description="Helical" evidence="1">
    <location>
        <begin position="33"/>
        <end position="52"/>
    </location>
</feature>
<feature type="domain" description="VWFA" evidence="2">
    <location>
        <begin position="402"/>
        <end position="556"/>
    </location>
</feature>
<organism evidence="3 4">
    <name type="scientific">Shewanella avicenniae</name>
    <dbReference type="NCBI Taxonomy" id="2814294"/>
    <lineage>
        <taxon>Bacteria</taxon>
        <taxon>Pseudomonadati</taxon>
        <taxon>Pseudomonadota</taxon>
        <taxon>Gammaproteobacteria</taxon>
        <taxon>Alteromonadales</taxon>
        <taxon>Shewanellaceae</taxon>
        <taxon>Shewanella</taxon>
    </lineage>
</organism>
<evidence type="ECO:0000259" key="2">
    <source>
        <dbReference type="PROSITE" id="PS50234"/>
    </source>
</evidence>